<feature type="compositionally biased region" description="Low complexity" evidence="1">
    <location>
        <begin position="748"/>
        <end position="759"/>
    </location>
</feature>
<feature type="compositionally biased region" description="Low complexity" evidence="1">
    <location>
        <begin position="74"/>
        <end position="91"/>
    </location>
</feature>
<feature type="compositionally biased region" description="Basic residues" evidence="1">
    <location>
        <begin position="1"/>
        <end position="10"/>
    </location>
</feature>
<proteinExistence type="predicted"/>
<dbReference type="PANTHER" id="PTHR45725:SF18">
    <property type="entry name" value="ORC1-LIKE AAA ATPASE DOMAIN-CONTAINING PROTEIN"/>
    <property type="match status" value="1"/>
</dbReference>
<feature type="compositionally biased region" description="Low complexity" evidence="1">
    <location>
        <begin position="22"/>
        <end position="37"/>
    </location>
</feature>
<feature type="region of interest" description="Disordered" evidence="1">
    <location>
        <begin position="213"/>
        <end position="262"/>
    </location>
</feature>
<dbReference type="InterPro" id="IPR051425">
    <property type="entry name" value="Formin_Homology"/>
</dbReference>
<accession>A0AAD6TET5</accession>
<dbReference type="PANTHER" id="PTHR45725">
    <property type="entry name" value="FORMIN HOMOLOGY 2 FAMILY MEMBER"/>
    <property type="match status" value="1"/>
</dbReference>
<keyword evidence="3" id="KW-1185">Reference proteome</keyword>
<feature type="region of interest" description="Disordered" evidence="1">
    <location>
        <begin position="347"/>
        <end position="391"/>
    </location>
</feature>
<evidence type="ECO:0000256" key="1">
    <source>
        <dbReference type="SAM" id="MobiDB-lite"/>
    </source>
</evidence>
<feature type="region of interest" description="Disordered" evidence="1">
    <location>
        <begin position="748"/>
        <end position="783"/>
    </location>
</feature>
<organism evidence="2 3">
    <name type="scientific">Mycena alexandri</name>
    <dbReference type="NCBI Taxonomy" id="1745969"/>
    <lineage>
        <taxon>Eukaryota</taxon>
        <taxon>Fungi</taxon>
        <taxon>Dikarya</taxon>
        <taxon>Basidiomycota</taxon>
        <taxon>Agaricomycotina</taxon>
        <taxon>Agaricomycetes</taxon>
        <taxon>Agaricomycetidae</taxon>
        <taxon>Agaricales</taxon>
        <taxon>Marasmiineae</taxon>
        <taxon>Mycenaceae</taxon>
        <taxon>Mycena</taxon>
    </lineage>
</organism>
<feature type="region of interest" description="Disordered" evidence="1">
    <location>
        <begin position="1"/>
        <end position="91"/>
    </location>
</feature>
<reference evidence="2" key="1">
    <citation type="submission" date="2023-03" db="EMBL/GenBank/DDBJ databases">
        <title>Massive genome expansion in bonnet fungi (Mycena s.s.) driven by repeated elements and novel gene families across ecological guilds.</title>
        <authorList>
            <consortium name="Lawrence Berkeley National Laboratory"/>
            <person name="Harder C.B."/>
            <person name="Miyauchi S."/>
            <person name="Viragh M."/>
            <person name="Kuo A."/>
            <person name="Thoen E."/>
            <person name="Andreopoulos B."/>
            <person name="Lu D."/>
            <person name="Skrede I."/>
            <person name="Drula E."/>
            <person name="Henrissat B."/>
            <person name="Morin E."/>
            <person name="Kohler A."/>
            <person name="Barry K."/>
            <person name="LaButti K."/>
            <person name="Morin E."/>
            <person name="Salamov A."/>
            <person name="Lipzen A."/>
            <person name="Mereny Z."/>
            <person name="Hegedus B."/>
            <person name="Baldrian P."/>
            <person name="Stursova M."/>
            <person name="Weitz H."/>
            <person name="Taylor A."/>
            <person name="Grigoriev I.V."/>
            <person name="Nagy L.G."/>
            <person name="Martin F."/>
            <person name="Kauserud H."/>
        </authorList>
    </citation>
    <scope>NUCLEOTIDE SEQUENCE</scope>
    <source>
        <strain evidence="2">CBHHK200</strain>
    </source>
</reference>
<feature type="region of interest" description="Disordered" evidence="1">
    <location>
        <begin position="149"/>
        <end position="178"/>
    </location>
</feature>
<sequence length="783" mass="80853">MHLKKSKRGSQSKTGHKEYLITMPPRTTTPALPAADASRPRTRAATGSTRNTPTGTNARLPSSRPVSAALQADTPQTSPTKAPTTAAQPPTIAPVGTTTASDVFLQPIGVAGARVPGFYGPLPTPATQDTINLVSPTGSTIDLVSPAAPAANLAPTGTPTSDDRNAVRSPPPQNATSVPIASLVARAADALEAGTDISTATAALTINTNIAAPPDASIAGTFPPLPPPGEEVMDPTAAAARRAAKNKETQRDAPQHDEDDAERDRAIALRIREDVSPADDPSTILSPLEITARTIAHLGTPLRDEDLDGFFDEDTRPDPHLLAQLQHAVAETENLGPGTLLATEQEQRDFERARQKSLGLAPPSTHGASSSARRPDGGSGSPPKKTRTDAPIRVTRASSAAAAQAAAAAVAAALAPPAATVIPRPATAAAVPQAGAAHAGVPAPPLAPVLAPAPQHPQPAVPIANPRTYDGQAPRVFVTQGQFPETTADPAARTRNVDPGQSTTWNNTPGTFLAVVSGGSVDPVGESQDGVDLLAGATNVPRELIRMGAANPANPRLPTPNVFGVTGIPPDLAAFLLNDRVLSVKQITLFLYALVPDTFSGFLGNIEGLTFPNTPAGAQEAANMITNTLSTTPAFVQLVMNHRDALPAHWSIQQALTAILGSVTVSPIELLSPRGPRVVWRVFMTVTTNDAAAYNAIRAAFAPILFVTAFNNTGRVRADLFCRICESIDHPTPLCPFPNVPGWMGPTPASLAAAPTATRGGRGRGNGRGRARGGRGGRGGRGN</sequence>
<dbReference type="Proteomes" id="UP001218188">
    <property type="component" value="Unassembled WGS sequence"/>
</dbReference>
<dbReference type="AlphaFoldDB" id="A0AAD6TET5"/>
<feature type="compositionally biased region" description="Basic residues" evidence="1">
    <location>
        <begin position="761"/>
        <end position="775"/>
    </location>
</feature>
<feature type="region of interest" description="Disordered" evidence="1">
    <location>
        <begin position="487"/>
        <end position="506"/>
    </location>
</feature>
<dbReference type="EMBL" id="JARJCM010000008">
    <property type="protein sequence ID" value="KAJ7043840.1"/>
    <property type="molecule type" value="Genomic_DNA"/>
</dbReference>
<evidence type="ECO:0000313" key="2">
    <source>
        <dbReference type="EMBL" id="KAJ7043840.1"/>
    </source>
</evidence>
<feature type="compositionally biased region" description="Basic and acidic residues" evidence="1">
    <location>
        <begin position="245"/>
        <end position="262"/>
    </location>
</feature>
<protein>
    <submittedName>
        <fullName evidence="2">Uncharacterized protein</fullName>
    </submittedName>
</protein>
<gene>
    <name evidence="2" type="ORF">C8F04DRAFT_1389290</name>
</gene>
<feature type="compositionally biased region" description="Polar residues" evidence="1">
    <location>
        <begin position="45"/>
        <end position="60"/>
    </location>
</feature>
<evidence type="ECO:0000313" key="3">
    <source>
        <dbReference type="Proteomes" id="UP001218188"/>
    </source>
</evidence>
<name>A0AAD6TET5_9AGAR</name>
<comment type="caution">
    <text evidence="2">The sequence shown here is derived from an EMBL/GenBank/DDBJ whole genome shotgun (WGS) entry which is preliminary data.</text>
</comment>